<feature type="transmembrane region" description="Helical" evidence="7">
    <location>
        <begin position="433"/>
        <end position="452"/>
    </location>
</feature>
<dbReference type="AlphaFoldDB" id="A0A4P9K4W9"/>
<evidence type="ECO:0000256" key="3">
    <source>
        <dbReference type="ARBA" id="ARBA00022475"/>
    </source>
</evidence>
<feature type="transmembrane region" description="Helical" evidence="7">
    <location>
        <begin position="317"/>
        <end position="336"/>
    </location>
</feature>
<feature type="domain" description="ABC3 transporter permease C-terminal" evidence="8">
    <location>
        <begin position="663"/>
        <end position="777"/>
    </location>
</feature>
<evidence type="ECO:0000256" key="6">
    <source>
        <dbReference type="ARBA" id="ARBA00023136"/>
    </source>
</evidence>
<feature type="transmembrane region" description="Helical" evidence="7">
    <location>
        <begin position="20"/>
        <end position="40"/>
    </location>
</feature>
<evidence type="ECO:0000256" key="2">
    <source>
        <dbReference type="ARBA" id="ARBA00005236"/>
    </source>
</evidence>
<feature type="transmembrane region" description="Helical" evidence="7">
    <location>
        <begin position="269"/>
        <end position="291"/>
    </location>
</feature>
<dbReference type="GO" id="GO:0098797">
    <property type="term" value="C:plasma membrane protein complex"/>
    <property type="evidence" value="ECO:0007669"/>
    <property type="project" value="TreeGrafter"/>
</dbReference>
<dbReference type="OrthoDB" id="5137249at2"/>
<dbReference type="InterPro" id="IPR003838">
    <property type="entry name" value="ABC3_permease_C"/>
</dbReference>
<protein>
    <submittedName>
        <fullName evidence="9">ABC transporter permease</fullName>
    </submittedName>
</protein>
<feature type="domain" description="ABC3 transporter permease C-terminal" evidence="8">
    <location>
        <begin position="269"/>
        <end position="388"/>
    </location>
</feature>
<keyword evidence="3" id="KW-1003">Cell membrane</keyword>
<dbReference type="InterPro" id="IPR051447">
    <property type="entry name" value="Lipoprotein-release_system"/>
</dbReference>
<comment type="similarity">
    <text evidence="2">Belongs to the ABC-4 integral membrane protein family. LolC/E subfamily.</text>
</comment>
<name>A0A4P9K4W9_9GAMM</name>
<keyword evidence="5 7" id="KW-1133">Transmembrane helix</keyword>
<evidence type="ECO:0000256" key="5">
    <source>
        <dbReference type="ARBA" id="ARBA00022989"/>
    </source>
</evidence>
<organism evidence="9 10">
    <name type="scientific">Thiomicrorhabdus sediminis</name>
    <dbReference type="NCBI Taxonomy" id="2580412"/>
    <lineage>
        <taxon>Bacteria</taxon>
        <taxon>Pseudomonadati</taxon>
        <taxon>Pseudomonadota</taxon>
        <taxon>Gammaproteobacteria</taxon>
        <taxon>Thiotrichales</taxon>
        <taxon>Piscirickettsiaceae</taxon>
        <taxon>Thiomicrorhabdus</taxon>
    </lineage>
</organism>
<dbReference type="Pfam" id="PF02687">
    <property type="entry name" value="FtsX"/>
    <property type="match status" value="2"/>
</dbReference>
<feature type="transmembrane region" description="Helical" evidence="7">
    <location>
        <begin position="655"/>
        <end position="678"/>
    </location>
</feature>
<comment type="subcellular location">
    <subcellularLocation>
        <location evidence="1">Cell membrane</location>
        <topology evidence="1">Multi-pass membrane protein</topology>
    </subcellularLocation>
</comment>
<proteinExistence type="inferred from homology"/>
<reference evidence="9 10" key="1">
    <citation type="submission" date="2019-05" db="EMBL/GenBank/DDBJ databases">
        <title>Thiomicrorhabdus sediminis sp. nov, a novel sulfur-oxidizing bacterium isolated from coastal sediment.</title>
        <authorList>
            <person name="Liu X."/>
        </authorList>
    </citation>
    <scope>NUCLEOTIDE SEQUENCE [LARGE SCALE GENOMIC DNA]</scope>
    <source>
        <strain evidence="9 10">G1</strain>
    </source>
</reference>
<evidence type="ECO:0000256" key="4">
    <source>
        <dbReference type="ARBA" id="ARBA00022692"/>
    </source>
</evidence>
<accession>A0A4P9K4W9</accession>
<evidence type="ECO:0000259" key="8">
    <source>
        <dbReference type="Pfam" id="PF02687"/>
    </source>
</evidence>
<feature type="transmembrane region" description="Helical" evidence="7">
    <location>
        <begin position="711"/>
        <end position="733"/>
    </location>
</feature>
<dbReference type="EMBL" id="CP040602">
    <property type="protein sequence ID" value="QCU90009.1"/>
    <property type="molecule type" value="Genomic_DNA"/>
</dbReference>
<dbReference type="RefSeq" id="WP_138564686.1">
    <property type="nucleotide sequence ID" value="NZ_CP040602.1"/>
</dbReference>
<dbReference type="PANTHER" id="PTHR30489:SF0">
    <property type="entry name" value="LIPOPROTEIN-RELEASING SYSTEM TRANSMEMBRANE PROTEIN LOLE"/>
    <property type="match status" value="1"/>
</dbReference>
<keyword evidence="6 7" id="KW-0472">Membrane</keyword>
<dbReference type="GO" id="GO:0044874">
    <property type="term" value="P:lipoprotein localization to outer membrane"/>
    <property type="evidence" value="ECO:0007669"/>
    <property type="project" value="TreeGrafter"/>
</dbReference>
<dbReference type="KEGG" id="thig:FE785_04860"/>
<sequence>MQAIDIKLWRQLWNMRMQAIAIVMVIISGVSIFIMSLSTYDSLYETRANYYQQHNFAEVFASLKRAPQSLEKRIAEIPGVDKVETRVVTYVNLQIDGYDEPVSGHLISIPAQSRGKLNRIYLRDGRLTEQGRDNEIIVSEEFAAAHKLKQGDKIRATINGRQKSLNLVGTALSPEYIYQIAPGAMFPDYKSYGVMWMNRKPLASAYDMQGAFNNVSLTLTRGTNPQDVIDRLDNLLADYGGIGAYARRDQLSNRFLSEELKQLKNMATMFPIIFFAVAAFLLNVVISRLIALEREQIATLKAFGYSNFEVGLHYSKLVMMIVAMGVVLGVMVGIWMGKGLSQLYQDIYSLPFMHYQLNADIIAWAAFISFALGIIGTLYAVKNASQMPPAQAMRPEQPADYKPTIIERLGLQKRLSQPTRMVLRHLERRPVKALLTTIGISMACGIMMVSHFQESAINEMIDVQYKLSQREDFMVLYSEPASQNSLHSLQALQGIDYAEGFRSVNANIRFEHREYRTNVNGMPDNAKLTRLLDNELNSITLPEEGVIITNYLAKLLQIKPGDMLTIEVLEGRRQILQIPVVGTAKQYLGINVYLRRSTLNRLLKEGNVISGAYLKVDKLHHKSAYAKLKEMPRIAGVVVQQSAIEGFYETMEDTILFFSFISTLLGASIAFGVIYNSLRIALSERNRELASLRVLGLHRSEVAYILLGEQALLTLIAIPLGFVVGYGLCGYLAVSFDSDLYRIPLILEKEVYAFAASVVIVSSMVSAVMIWRNLAHLDMVAVLKAKE</sequence>
<feature type="transmembrane region" description="Helical" evidence="7">
    <location>
        <begin position="753"/>
        <end position="771"/>
    </location>
</feature>
<evidence type="ECO:0000313" key="10">
    <source>
        <dbReference type="Proteomes" id="UP000304864"/>
    </source>
</evidence>
<evidence type="ECO:0000313" key="9">
    <source>
        <dbReference type="EMBL" id="QCU90009.1"/>
    </source>
</evidence>
<gene>
    <name evidence="9" type="ORF">FE785_04860</name>
</gene>
<keyword evidence="4 7" id="KW-0812">Transmembrane</keyword>
<feature type="transmembrane region" description="Helical" evidence="7">
    <location>
        <begin position="361"/>
        <end position="381"/>
    </location>
</feature>
<dbReference type="PANTHER" id="PTHR30489">
    <property type="entry name" value="LIPOPROTEIN-RELEASING SYSTEM TRANSMEMBRANE PROTEIN LOLE"/>
    <property type="match status" value="1"/>
</dbReference>
<dbReference type="Proteomes" id="UP000304864">
    <property type="component" value="Chromosome"/>
</dbReference>
<evidence type="ECO:0000256" key="1">
    <source>
        <dbReference type="ARBA" id="ARBA00004651"/>
    </source>
</evidence>
<keyword evidence="10" id="KW-1185">Reference proteome</keyword>
<evidence type="ECO:0000256" key="7">
    <source>
        <dbReference type="SAM" id="Phobius"/>
    </source>
</evidence>